<dbReference type="Gene3D" id="3.30.559.10">
    <property type="entry name" value="Chloramphenicol acetyltransferase-like domain"/>
    <property type="match status" value="1"/>
</dbReference>
<dbReference type="RefSeq" id="WP_149850398.1">
    <property type="nucleotide sequence ID" value="NZ_VUOB01000027.1"/>
</dbReference>
<reference evidence="5 6" key="1">
    <citation type="submission" date="2019-09" db="EMBL/GenBank/DDBJ databases">
        <title>Goodfellowia gen. nov., a new genus of the Pseudonocardineae related to Actinoalloteichus, containing Goodfellowia coeruleoviolacea gen. nov., comb. nov. gen. nov., comb. nov.</title>
        <authorList>
            <person name="Labeda D."/>
        </authorList>
    </citation>
    <scope>NUCLEOTIDE SEQUENCE [LARGE SCALE GENOMIC DNA]</scope>
    <source>
        <strain evidence="5 6">AN110305</strain>
    </source>
</reference>
<dbReference type="PROSITE" id="PS00455">
    <property type="entry name" value="AMP_BINDING"/>
    <property type="match status" value="2"/>
</dbReference>
<dbReference type="EMBL" id="VUOB01000027">
    <property type="protein sequence ID" value="KAA2261603.1"/>
    <property type="molecule type" value="Genomic_DNA"/>
</dbReference>
<name>A0A5B2XE28_9PSEU</name>
<dbReference type="InterPro" id="IPR009081">
    <property type="entry name" value="PP-bd_ACP"/>
</dbReference>
<dbReference type="InterPro" id="IPR010071">
    <property type="entry name" value="AA_adenyl_dom"/>
</dbReference>
<dbReference type="SUPFAM" id="SSF52777">
    <property type="entry name" value="CoA-dependent acyltransferases"/>
    <property type="match status" value="2"/>
</dbReference>
<keyword evidence="2" id="KW-0596">Phosphopantetheine</keyword>
<evidence type="ECO:0000313" key="5">
    <source>
        <dbReference type="EMBL" id="KAA2261603.1"/>
    </source>
</evidence>
<dbReference type="GO" id="GO:0044550">
    <property type="term" value="P:secondary metabolite biosynthetic process"/>
    <property type="evidence" value="ECO:0007669"/>
    <property type="project" value="TreeGrafter"/>
</dbReference>
<accession>A0A5B2XE28</accession>
<dbReference type="PROSITE" id="PS00012">
    <property type="entry name" value="PHOSPHOPANTETHEINE"/>
    <property type="match status" value="2"/>
</dbReference>
<dbReference type="SMART" id="SM00823">
    <property type="entry name" value="PKS_PP"/>
    <property type="match status" value="2"/>
</dbReference>
<comment type="cofactor">
    <cofactor evidence="1">
        <name>pantetheine 4'-phosphate</name>
        <dbReference type="ChEBI" id="CHEBI:47942"/>
    </cofactor>
</comment>
<dbReference type="SUPFAM" id="SSF47336">
    <property type="entry name" value="ACP-like"/>
    <property type="match status" value="2"/>
</dbReference>
<dbReference type="InterPro" id="IPR025110">
    <property type="entry name" value="AMP-bd_C"/>
</dbReference>
<evidence type="ECO:0000256" key="3">
    <source>
        <dbReference type="ARBA" id="ARBA00022553"/>
    </source>
</evidence>
<dbReference type="PANTHER" id="PTHR45527">
    <property type="entry name" value="NONRIBOSOMAL PEPTIDE SYNTHETASE"/>
    <property type="match status" value="1"/>
</dbReference>
<evidence type="ECO:0000256" key="2">
    <source>
        <dbReference type="ARBA" id="ARBA00022450"/>
    </source>
</evidence>
<organism evidence="5 6">
    <name type="scientific">Solihabitans fulvus</name>
    <dbReference type="NCBI Taxonomy" id="1892852"/>
    <lineage>
        <taxon>Bacteria</taxon>
        <taxon>Bacillati</taxon>
        <taxon>Actinomycetota</taxon>
        <taxon>Actinomycetes</taxon>
        <taxon>Pseudonocardiales</taxon>
        <taxon>Pseudonocardiaceae</taxon>
        <taxon>Solihabitans</taxon>
    </lineage>
</organism>
<dbReference type="GO" id="GO:0005737">
    <property type="term" value="C:cytoplasm"/>
    <property type="evidence" value="ECO:0007669"/>
    <property type="project" value="TreeGrafter"/>
</dbReference>
<dbReference type="NCBIfam" id="TIGR01733">
    <property type="entry name" value="AA-adenyl-dom"/>
    <property type="match status" value="2"/>
</dbReference>
<comment type="caution">
    <text evidence="5">The sequence shown here is derived from an EMBL/GenBank/DDBJ whole genome shotgun (WGS) entry which is preliminary data.</text>
</comment>
<dbReference type="InterPro" id="IPR045851">
    <property type="entry name" value="AMP-bd_C_sf"/>
</dbReference>
<dbReference type="SUPFAM" id="SSF56801">
    <property type="entry name" value="Acetyl-CoA synthetase-like"/>
    <property type="match status" value="2"/>
</dbReference>
<protein>
    <submittedName>
        <fullName evidence="5">Amino acid adenylation domain-containing protein</fullName>
    </submittedName>
</protein>
<dbReference type="Gene3D" id="3.30.559.30">
    <property type="entry name" value="Nonribosomal peptide synthetase, condensation domain"/>
    <property type="match status" value="1"/>
</dbReference>
<dbReference type="Pfam" id="PF00550">
    <property type="entry name" value="PP-binding"/>
    <property type="match status" value="2"/>
</dbReference>
<dbReference type="Gene3D" id="3.30.300.30">
    <property type="match status" value="2"/>
</dbReference>
<dbReference type="GO" id="GO:0003824">
    <property type="term" value="F:catalytic activity"/>
    <property type="evidence" value="ECO:0007669"/>
    <property type="project" value="InterPro"/>
</dbReference>
<sequence>MQGGLGSVDRIHAAFERQVGRTPERTAVVIGTRRLSYAEVDELAEGVAARLAGRGVEPGALVGVCVERGHWLLPALLGVLKAGCGYVPLDPAYPADRLAFVVADAQLSVVLSTAARLPGVESIRLDEPDPGPPPTRMPVPGDGGDIAYVIYTSGSTGRPKGVVVEHRNTMNLLAEEARRYSADELRGVLAGTSASFDPSVSELFLPLVTGGTVILADTVLDLPVLPARDEVTLVNGVPSVLSALLRRPLPAGVRTVVTGGERLPRALADRIFASPQVRRIVHQYGPTECTTTCLAAEVTRDESGEPPIGTSYAGSVLSVRDADGRPVPDGETGELWVAGPGVTRGYLGRPELTARRFVSTAEGRWYRTGDLVRRNGGVHRFAGRLDDQVKIRGHRVEPGEVASVLAEHPLVRNAVVTAPTDAAGGRRLVGHVELAGGAAVTERELLRWLADRLPAQLVPSRLALIDAFPLTPNGKVDRAALPEVSVHRDSAVPYVAPRTDTERLVAEVMAAELGLPELGALDGFVESGGDSLAAARVVAGVSTRLGRPVPLRVVLGNPTVAAVAAALDEADRDGADLGGPEHAAPLVRLTGRDRYPLTAMQRELWLLRQLNPDLAVAMTAARFRLTGLPDSGALRAALDAVVARHEVLRTVIEQDGDEPVAVVGPPMSVPMAEHDLRELPETDRDARAAALADAAAHTALEPVPALRATVLWVGPAVAEVVLVVDHLYYDGASMAPLLREVVAGIVAELAGRRALDAVPAPAFHLGDVAVHERESGPAAARLREFWLGQVGDAVPPSVGSDRPDGRTGYRTERLTRTLDPLLDKELRGFATESGVTPFACYLAALGLAVAGLTGHGDTVIGVPAARRAASGLADVIGPLLDLLPLRLRPAVGSTFREVVAHAALVTSAALAHQDAPLTDVLPDSVRTPVVLSVQPPGLPVSIEDGPVRLEFLGELGTGASPYELTVFLNETALGTELQVEYAVDLLSAEDACAFADRLLHTITTALADGDAPVARLASVTPAERELVLRNGFGGELPADRPATIVAAVLGRASARPDAVALSGSGGELSYAGLVDWSGRVAAALVAAEVGMGVPVGVCVPRDELLPAALLAVLRAGAPYLPLDPEHPADRLSWLVADAGATVVVSRGSALPAARAVAGVTVLDLDGLVHGSVGELPVVGADDVAYVLYTSGSTGRPKGVEVTHANLAAFVAAQLAEPGLGPDDVVPAVASLVFDASCWEIWGTLAAGARCEVVERRAAFDGHELAERLRDSAATVLMLPPTILRALLAAGWRGGAQLRVLSCGEVLDPELAGAVLPLVGELWNVYGPTEDTVLATVHRLSTVDGERVPIGRPMAGERGYVMDPFGRLSPPGATGELWIGGAGVTLGYRGRADLTEAAFVADPVLPGGRCYRTGDLVRWRADGALDYLGRRDHQVKVRGYRIELGEIETVLRGNDSVADVAVVVRTDGADEHLVGYVVWRGEPADLESHARHRLPEYMVPHRWVTLPELPTTAGGKVDRAALPVPDRVHHEYRAPASVLARLVAQTWGEVLGVEGIGETDDFFALGGHSLAATRVSARLREALGCAVSVRMVFERPMLGEFAAELERVALAELANAVSDNDNRSAE</sequence>
<dbReference type="InterPro" id="IPR042099">
    <property type="entry name" value="ANL_N_sf"/>
</dbReference>
<dbReference type="InterPro" id="IPR020806">
    <property type="entry name" value="PKS_PP-bd"/>
</dbReference>
<dbReference type="GO" id="GO:0043041">
    <property type="term" value="P:amino acid activation for nonribosomal peptide biosynthetic process"/>
    <property type="evidence" value="ECO:0007669"/>
    <property type="project" value="TreeGrafter"/>
</dbReference>
<keyword evidence="3" id="KW-0597">Phosphoprotein</keyword>
<evidence type="ECO:0000256" key="1">
    <source>
        <dbReference type="ARBA" id="ARBA00001957"/>
    </source>
</evidence>
<dbReference type="InterPro" id="IPR036736">
    <property type="entry name" value="ACP-like_sf"/>
</dbReference>
<reference evidence="5 6" key="2">
    <citation type="submission" date="2019-09" db="EMBL/GenBank/DDBJ databases">
        <authorList>
            <person name="Jin C."/>
        </authorList>
    </citation>
    <scope>NUCLEOTIDE SEQUENCE [LARGE SCALE GENOMIC DNA]</scope>
    <source>
        <strain evidence="5 6">AN110305</strain>
    </source>
</reference>
<dbReference type="InterPro" id="IPR001242">
    <property type="entry name" value="Condensation_dom"/>
</dbReference>
<dbReference type="GO" id="GO:0031177">
    <property type="term" value="F:phosphopantetheine binding"/>
    <property type="evidence" value="ECO:0007669"/>
    <property type="project" value="InterPro"/>
</dbReference>
<dbReference type="Gene3D" id="3.40.50.12780">
    <property type="entry name" value="N-terminal domain of ligase-like"/>
    <property type="match status" value="1"/>
</dbReference>
<dbReference type="InterPro" id="IPR020845">
    <property type="entry name" value="AMP-binding_CS"/>
</dbReference>
<dbReference type="Gene3D" id="2.30.38.10">
    <property type="entry name" value="Luciferase, Domain 3"/>
    <property type="match status" value="1"/>
</dbReference>
<dbReference type="OrthoDB" id="2378856at2"/>
<dbReference type="InterPro" id="IPR000873">
    <property type="entry name" value="AMP-dep_synth/lig_dom"/>
</dbReference>
<dbReference type="InterPro" id="IPR006162">
    <property type="entry name" value="Ppantetheine_attach_site"/>
</dbReference>
<evidence type="ECO:0000259" key="4">
    <source>
        <dbReference type="PROSITE" id="PS50075"/>
    </source>
</evidence>
<feature type="domain" description="Carrier" evidence="4">
    <location>
        <begin position="496"/>
        <end position="571"/>
    </location>
</feature>
<dbReference type="Gene3D" id="1.10.1200.10">
    <property type="entry name" value="ACP-like"/>
    <property type="match status" value="2"/>
</dbReference>
<dbReference type="Pfam" id="PF13193">
    <property type="entry name" value="AMP-binding_C"/>
    <property type="match status" value="2"/>
</dbReference>
<gene>
    <name evidence="5" type="ORF">F0L68_16120</name>
</gene>
<dbReference type="Pfam" id="PF00668">
    <property type="entry name" value="Condensation"/>
    <property type="match status" value="1"/>
</dbReference>
<proteinExistence type="predicted"/>
<dbReference type="CDD" id="cd05930">
    <property type="entry name" value="A_NRPS"/>
    <property type="match status" value="1"/>
</dbReference>
<keyword evidence="6" id="KW-1185">Reference proteome</keyword>
<feature type="domain" description="Carrier" evidence="4">
    <location>
        <begin position="1533"/>
        <end position="1608"/>
    </location>
</feature>
<dbReference type="GO" id="GO:0008610">
    <property type="term" value="P:lipid biosynthetic process"/>
    <property type="evidence" value="ECO:0007669"/>
    <property type="project" value="UniProtKB-ARBA"/>
</dbReference>
<dbReference type="Proteomes" id="UP000323454">
    <property type="component" value="Unassembled WGS sequence"/>
</dbReference>
<dbReference type="Gene3D" id="3.40.50.980">
    <property type="match status" value="2"/>
</dbReference>
<dbReference type="Pfam" id="PF00501">
    <property type="entry name" value="AMP-binding"/>
    <property type="match status" value="2"/>
</dbReference>
<dbReference type="PROSITE" id="PS50075">
    <property type="entry name" value="CARRIER"/>
    <property type="match status" value="2"/>
</dbReference>
<evidence type="ECO:0000313" key="6">
    <source>
        <dbReference type="Proteomes" id="UP000323454"/>
    </source>
</evidence>
<dbReference type="InterPro" id="IPR023213">
    <property type="entry name" value="CAT-like_dom_sf"/>
</dbReference>
<dbReference type="PANTHER" id="PTHR45527:SF1">
    <property type="entry name" value="FATTY ACID SYNTHASE"/>
    <property type="match status" value="1"/>
</dbReference>